<organism evidence="2 3">
    <name type="scientific">Trichomalopsis sarcophagae</name>
    <dbReference type="NCBI Taxonomy" id="543379"/>
    <lineage>
        <taxon>Eukaryota</taxon>
        <taxon>Metazoa</taxon>
        <taxon>Ecdysozoa</taxon>
        <taxon>Arthropoda</taxon>
        <taxon>Hexapoda</taxon>
        <taxon>Insecta</taxon>
        <taxon>Pterygota</taxon>
        <taxon>Neoptera</taxon>
        <taxon>Endopterygota</taxon>
        <taxon>Hymenoptera</taxon>
        <taxon>Apocrita</taxon>
        <taxon>Proctotrupomorpha</taxon>
        <taxon>Chalcidoidea</taxon>
        <taxon>Pteromalidae</taxon>
        <taxon>Pteromalinae</taxon>
        <taxon>Trichomalopsis</taxon>
    </lineage>
</organism>
<dbReference type="AlphaFoldDB" id="A0A232ENR5"/>
<gene>
    <name evidence="2" type="ORF">TSAR_014685</name>
</gene>
<sequence length="303" mass="32866">MYQSFVCDGSSNIDSSSSSNSSTTTVHINVRQQQQQQKSQCLTITAAVPPPPPSKTTITDKCGAGNSNDNYLNTVRTLGSEVLRLDDEMNKILNSSELDDQQKYSIYQQVLHRFLHYKKQSSEEDEAGNELLLPTVGKTLPPLHSITSNDGVRAGGVNIVDLVNEAVRRRKRPPSRSFDQFVYVLPTAFRESNSSSNKKSLLTASDTSLLSVPERQQQKEQLASSGSASDNVDDNDEEEDYDGEKTIDLNNLTFFKYRKGDKTRKRGGSSRAAVRTTYGSGSGGGGGSGGSGNGGGILKLIVD</sequence>
<evidence type="ECO:0000256" key="1">
    <source>
        <dbReference type="SAM" id="MobiDB-lite"/>
    </source>
</evidence>
<evidence type="ECO:0000313" key="3">
    <source>
        <dbReference type="Proteomes" id="UP000215335"/>
    </source>
</evidence>
<dbReference type="Proteomes" id="UP000215335">
    <property type="component" value="Unassembled WGS sequence"/>
</dbReference>
<feature type="region of interest" description="Disordered" evidence="1">
    <location>
        <begin position="261"/>
        <end position="303"/>
    </location>
</feature>
<protein>
    <submittedName>
        <fullName evidence="2">Uncharacterized protein</fullName>
    </submittedName>
</protein>
<feature type="compositionally biased region" description="Acidic residues" evidence="1">
    <location>
        <begin position="231"/>
        <end position="242"/>
    </location>
</feature>
<name>A0A232ENR5_9HYME</name>
<proteinExistence type="predicted"/>
<accession>A0A232ENR5</accession>
<keyword evidence="3" id="KW-1185">Reference proteome</keyword>
<comment type="caution">
    <text evidence="2">The sequence shown here is derived from an EMBL/GenBank/DDBJ whole genome shotgun (WGS) entry which is preliminary data.</text>
</comment>
<evidence type="ECO:0000313" key="2">
    <source>
        <dbReference type="EMBL" id="OXU19994.1"/>
    </source>
</evidence>
<feature type="compositionally biased region" description="Low complexity" evidence="1">
    <location>
        <begin position="10"/>
        <end position="22"/>
    </location>
</feature>
<reference evidence="2 3" key="1">
    <citation type="journal article" date="2017" name="Curr. Biol.">
        <title>The Evolution of Venom by Co-option of Single-Copy Genes.</title>
        <authorList>
            <person name="Martinson E.O."/>
            <person name="Mrinalini"/>
            <person name="Kelkar Y.D."/>
            <person name="Chang C.H."/>
            <person name="Werren J.H."/>
        </authorList>
    </citation>
    <scope>NUCLEOTIDE SEQUENCE [LARGE SCALE GENOMIC DNA]</scope>
    <source>
        <strain evidence="2 3">Alberta</strain>
        <tissue evidence="2">Whole body</tissue>
    </source>
</reference>
<dbReference type="EMBL" id="NNAY01003092">
    <property type="protein sequence ID" value="OXU19994.1"/>
    <property type="molecule type" value="Genomic_DNA"/>
</dbReference>
<feature type="compositionally biased region" description="Polar residues" evidence="1">
    <location>
        <begin position="219"/>
        <end position="229"/>
    </location>
</feature>
<feature type="region of interest" description="Disordered" evidence="1">
    <location>
        <begin position="1"/>
        <end position="24"/>
    </location>
</feature>
<feature type="region of interest" description="Disordered" evidence="1">
    <location>
        <begin position="208"/>
        <end position="244"/>
    </location>
</feature>
<feature type="compositionally biased region" description="Gly residues" evidence="1">
    <location>
        <begin position="280"/>
        <end position="297"/>
    </location>
</feature>